<keyword evidence="2" id="KW-0575">Peroxidase</keyword>
<feature type="domain" description="Carboxymuconolactone decarboxylase-like" evidence="1">
    <location>
        <begin position="14"/>
        <end position="94"/>
    </location>
</feature>
<dbReference type="OrthoDB" id="9801997at2"/>
<dbReference type="InterPro" id="IPR003779">
    <property type="entry name" value="CMD-like"/>
</dbReference>
<name>A0A098L8D4_9BACT</name>
<organism evidence="2 3">
    <name type="scientific">Sporocytophaga myxococcoides</name>
    <dbReference type="NCBI Taxonomy" id="153721"/>
    <lineage>
        <taxon>Bacteria</taxon>
        <taxon>Pseudomonadati</taxon>
        <taxon>Bacteroidota</taxon>
        <taxon>Cytophagia</taxon>
        <taxon>Cytophagales</taxon>
        <taxon>Cytophagaceae</taxon>
        <taxon>Sporocytophaga</taxon>
    </lineage>
</organism>
<reference evidence="2 3" key="1">
    <citation type="submission" date="2014-09" db="EMBL/GenBank/DDBJ databases">
        <title>Sporocytophaga myxococcoides PG-01 genome sequencing.</title>
        <authorList>
            <person name="Liu L."/>
            <person name="Gao P.J."/>
            <person name="Chen G.J."/>
            <person name="Wang L.S."/>
        </authorList>
    </citation>
    <scope>NUCLEOTIDE SEQUENCE [LARGE SCALE GENOMIC DNA]</scope>
    <source>
        <strain evidence="2 3">PG-01</strain>
    </source>
</reference>
<proteinExistence type="predicted"/>
<dbReference type="PANTHER" id="PTHR34846">
    <property type="entry name" value="4-CARBOXYMUCONOLACTONE DECARBOXYLASE FAMILY PROTEIN (AFU_ORTHOLOGUE AFUA_6G11590)"/>
    <property type="match status" value="1"/>
</dbReference>
<dbReference type="SUPFAM" id="SSF69118">
    <property type="entry name" value="AhpD-like"/>
    <property type="match status" value="1"/>
</dbReference>
<dbReference type="PANTHER" id="PTHR34846:SF10">
    <property type="entry name" value="CYTOPLASMIC PROTEIN"/>
    <property type="match status" value="1"/>
</dbReference>
<dbReference type="Proteomes" id="UP000030185">
    <property type="component" value="Unassembled WGS sequence"/>
</dbReference>
<dbReference type="RefSeq" id="WP_045458944.1">
    <property type="nucleotide sequence ID" value="NZ_BBLT01000001.1"/>
</dbReference>
<sequence>MESRIKIKDLEPNAYQAMYGVEKYLSSTNISKTYKSLIKIRASQINRCAFCIQMHTRDARLEGETEQRIYALSAWRETPFFTPEERVVLALTEEVTLITNNGVSDAVYKEAEKYFDDNCIAQLIMTIVSINGWNRIAVATRLAPEHI</sequence>
<dbReference type="NCBIfam" id="TIGR00778">
    <property type="entry name" value="ahpD_dom"/>
    <property type="match status" value="1"/>
</dbReference>
<dbReference type="InterPro" id="IPR004675">
    <property type="entry name" value="AhpD_core"/>
</dbReference>
<comment type="caution">
    <text evidence="2">The sequence shown here is derived from an EMBL/GenBank/DDBJ whole genome shotgun (WGS) entry which is preliminary data.</text>
</comment>
<evidence type="ECO:0000313" key="2">
    <source>
        <dbReference type="EMBL" id="GAL82946.1"/>
    </source>
</evidence>
<dbReference type="eggNOG" id="COG2128">
    <property type="taxonomic scope" value="Bacteria"/>
</dbReference>
<keyword evidence="3" id="KW-1185">Reference proteome</keyword>
<gene>
    <name evidence="2" type="ORF">MYP_172</name>
</gene>
<dbReference type="InterPro" id="IPR029032">
    <property type="entry name" value="AhpD-like"/>
</dbReference>
<evidence type="ECO:0000313" key="3">
    <source>
        <dbReference type="Proteomes" id="UP000030185"/>
    </source>
</evidence>
<protein>
    <submittedName>
        <fullName evidence="2">Alkylhydroperoxidase AhpD family core domain protein</fullName>
    </submittedName>
</protein>
<keyword evidence="2" id="KW-0560">Oxidoreductase</keyword>
<dbReference type="GO" id="GO:0051920">
    <property type="term" value="F:peroxiredoxin activity"/>
    <property type="evidence" value="ECO:0007669"/>
    <property type="project" value="InterPro"/>
</dbReference>
<dbReference type="Gene3D" id="1.20.1290.10">
    <property type="entry name" value="AhpD-like"/>
    <property type="match status" value="1"/>
</dbReference>
<evidence type="ECO:0000259" key="1">
    <source>
        <dbReference type="Pfam" id="PF02627"/>
    </source>
</evidence>
<dbReference type="EMBL" id="BBLT01000001">
    <property type="protein sequence ID" value="GAL82946.1"/>
    <property type="molecule type" value="Genomic_DNA"/>
</dbReference>
<dbReference type="Pfam" id="PF02627">
    <property type="entry name" value="CMD"/>
    <property type="match status" value="1"/>
</dbReference>
<accession>A0A098L8D4</accession>
<dbReference type="STRING" id="153721.MYP_172"/>
<dbReference type="AlphaFoldDB" id="A0A098L8D4"/>